<dbReference type="InterPro" id="IPR009003">
    <property type="entry name" value="Peptidase_S1_PA"/>
</dbReference>
<dbReference type="Pfam" id="PF00910">
    <property type="entry name" value="RNA_helicase"/>
    <property type="match status" value="1"/>
</dbReference>
<evidence type="ECO:0000256" key="18">
    <source>
        <dbReference type="ARBA" id="ARBA00022806"/>
    </source>
</evidence>
<dbReference type="InterPro" id="IPR043128">
    <property type="entry name" value="Rev_trsase/Diguanyl_cyclase"/>
</dbReference>
<evidence type="ECO:0000256" key="30">
    <source>
        <dbReference type="ARBA" id="ARBA00047631"/>
    </source>
</evidence>
<evidence type="ECO:0000313" key="36">
    <source>
        <dbReference type="Proteomes" id="UP000141386"/>
    </source>
</evidence>
<dbReference type="InterPro" id="IPR029053">
    <property type="entry name" value="Viral_coat"/>
</dbReference>
<evidence type="ECO:0000256" key="11">
    <source>
        <dbReference type="ARBA" id="ARBA00022670"/>
    </source>
</evidence>
<dbReference type="Pfam" id="PF00680">
    <property type="entry name" value="RdRP_1"/>
    <property type="match status" value="1"/>
</dbReference>
<dbReference type="InterPro" id="IPR043502">
    <property type="entry name" value="DNA/RNA_pol_sf"/>
</dbReference>
<keyword evidence="29" id="KW-0407">Ion channel</keyword>
<sequence length="2865" mass="313711">MEPSTGRTLICVKPCTYCSGSACAGWRLCFGSSPPPVRLYSPLTLLPNTDLMAAYPDMARCLLQAARDAAAGECNPHLCRKADEFVFTYPLPVQRKPPTLPHNVYWNDVFDEVATSVLTHSPHPPTMQYFLKPNPKAHPTPVEDDDPFPASPPDWMTLVDEDDAQHLLKYGKLPFGASLQLHTPRLPCFQPPTSVKEMVLLKDVPGALAAFRQAIADLQNFLPNYNLTPITPSLYTFRFGGYHCFIALTESGHSLDTAPLIPHRATFHLSTRLEKHGGPIRSCSPPGDLPPPRPVDGPEGFSDALYDACLSYLGRRDHALIELSDLQPGFHFSHPAYPGRLPLEIRFVRHPGVAPPLRDFTRGIRRPGVQYIPVSGMGGVPQSPAPPIAHVITAACNAIRRGSHWHCPLIRQVSTHGWLFTYSGYWCSVLLREGRHDHDMCGRIPPCGGRLEICETPTRQGQTVTNIYGDGNWVTSEQGANGWSTNANVNLADGSISSTPVQRPLSQNPDGPKGPGKKGRMLEAAPPGVNPRPSNTHLDDSVVETLSSGNVTLDTTSTAPVTAPLDWPADPADPPDADTFTPGPSVDRFWHVSTLLWRVNDQPGTILKGQNAFTITQTPLTDPANMGNGDTFTFPHSLIGANPNSLVSDAFMNFMLWRAGVAVHISTSTSPAMPGALLVVASLEGFEDVQQRPWKAQVSGLTTIPYVLLNLCQSNSATVILPPCTVTPFDDARSHTSWSVRVYVFTQLNVPTGVANQITIQLMFAPLASRFLFACVPIKHHLRTRILPGSGDGYSFNIPQNQGVPMAQYLPEHESADYIPGHFDNFARFANAPGLLRTVRWLSEYTPNTPLLQLNLNSISLGPDTHTPLSYVLSAFAQQRGSLSFDLVFVGAQVQSGRLLISITPPSQAPPASVEEALRGHSLTWDVTVSCCSSFHAPFFSATAWRSLAIDGSTTKALYNSWGWLSVFVYTPLLSTPFSCDYADVHIFVRAGPEFVVRVPSGLAASIQIQGDTVAPADPSPDDGINALEQVRTSGPPSMQIAPYFDMFTKAWMKPLAPPDSGDASTGLAGEDDGCPPIKAYLTEKLSLPHTVELRPSVWSMSVGSRRTSSLATQAIASCYYFRADLDIEIMFTIPAVSFTATTSYPAIGVQYYPPGGTIIQAQEWASSIAFNAPTAAVYATAFPRLPAPGSSTTSSQAVTYHLNLTVPYTGINPMVPTIYSGTTEAITPERARSPLSIPDSLGRLYIYYLRDESTNPDFLCGDMRIRLRNFTPAVARLPQLAFAYSVADFSEAQASPLVTVPPVSINADLLPNPLFPSNTTPTLHGGPALDSTTERCYIIRKSSLGSQTWALRSSNQQIGIQFKNFRCVIGYEECEGTLYQEVLPAHFSIAQSMIGQPYPFHIGNTSAHWVERITNVQLPRIPPLLACCIGAGALASLAAQTVQRPERHGLKDLTEASQNFQRAADAIDCAVNAANLPACAQQISQAVTALANTAGDLNTTVRLASDTVRREGRDIADDFSRGARSMVHATENATKVAESLNLPVTADTLLQAAQAIKDASSQVSHSIDTAAEVARRLIPAVESAVAGARGEAPSMLSGLFKAFSRLLGYGLIIFGNPSPLSIAGVLILLIGDLGEEIVEFFRNIHRPVACLFAWMARKLGISATKEECLEASEPLEVPQPQGPVRDYNDCMNALKNTDWLLHRILDLARILCEWLTKRSREDPAAKLDELHQLVTQLYSDSVDSLTAPRVMRSSLEENLARARAALPEASTLRSPPHTTMLLRTITNYETKIASLGHNQPHQRPEPYVVYIHGPPGCGKSLMGSLLASRLAQALTGDPDDVYSPASVSCEYYDGYRGQSVHYIDDVGQDPEGKDWRDFAQLVSTAPFVLPMADLAEKGRLYTSRVIIMTSNFPEPNPRSSRCPEALSRRLRLRLSVTPPPRGPKHLDVTAALAPTAGGPTKYFSADCPFLRLESFVLRSEMGAPNFTHMDELIDYIMSQLDNTERNTTAFRHLLPNAPKKQGLVLEDGLVAFGHIESEPERHGVPERTESMPCLPTSSDGETLQHASSGPIPTYLRPRACRTYDVFREPCPDPFCTDWPRPTPERPTHAPVRRSVVEESPLTQAIERNKPLSFVEKIWQYRKPIFLTSAFLSAISAISTIAFFIKSLISKPQAAYTGKPPTKKQREETKVQAPLPPPAPVRHCLSLGAMTVAKNVVQITGLDVESGAPCKVNGTGIYDRWILTVSHVVPDVSSVVITHEGKDYTPSKVIYDGEICALYVPGIPQFKDLRRFTRNIRPHTTGVLPSHTPSGPAFILTANVRLRNSPWPSLTGKREVYYYTGATFPGLCGAPLVLQNPGGPSLVALHQSGVAGTSGYAIPITDLLAILLTPQSQSEILECEPGGPSPHVPRRSKLVKSPAYGAFPVTKEPAVLSKHDSRTDKDVDTVAFSKQGGGDLDEPWPSVIPAVKLYFSHCNFSKLRTLTMLDAIIGTPLLDGIDMNQSAGYPWCLSRNRRSLFDVGEDGLYHPCPELYQEVEACLHNPDYFYTTFLKDELRGLDKVAAAKTRLIEAAPIHAIIAGRMLFGGLFEAMHSQPGNYGSAVGCDPDYHWTPFYHNFLEYREVWALDYSNFDSTIPSVIFKLNGEELAKIIDLPTSIPPDAVQKYVKSIYLSKHVFGDHWYTMKGGNPSGCVGTSIFNSMVNNISLLSAMLTHPDFDSSAFRILCYGDDVIYATVPSIHPSFIADFYHKHTLFKVTPADKGNTFPETSSIHDVTFLKRHFVPDERFPTYIHPVISPETYQQSVMWTRGGPFQDVITSLCYLAHHAGPNNYQDWCDTVRAQCLKNGFEPTFIPYEVLQYRWLAMVMT</sequence>
<keyword evidence="5" id="KW-0696">RNA-directed RNA polymerase</keyword>
<dbReference type="InterPro" id="IPR033703">
    <property type="entry name" value="Rhv-like"/>
</dbReference>
<dbReference type="InterPro" id="IPR044067">
    <property type="entry name" value="PCV_3C_PRO"/>
</dbReference>
<evidence type="ECO:0000256" key="7">
    <source>
        <dbReference type="ARBA" id="ARBA00022520"/>
    </source>
</evidence>
<evidence type="ECO:0000259" key="34">
    <source>
        <dbReference type="PROSITE" id="PS51874"/>
    </source>
</evidence>
<evidence type="ECO:0000256" key="9">
    <source>
        <dbReference type="ARBA" id="ARBA00022561"/>
    </source>
</evidence>
<evidence type="ECO:0000256" key="12">
    <source>
        <dbReference type="ARBA" id="ARBA00022679"/>
    </source>
</evidence>
<evidence type="ECO:0000256" key="13">
    <source>
        <dbReference type="ARBA" id="ARBA00022695"/>
    </source>
</evidence>
<dbReference type="GO" id="GO:0003968">
    <property type="term" value="F:RNA-directed RNA polymerase activity"/>
    <property type="evidence" value="ECO:0007669"/>
    <property type="project" value="UniProtKB-KW"/>
</dbReference>
<keyword evidence="20" id="KW-0067">ATP-binding</keyword>
<keyword evidence="14" id="KW-1143">T=pseudo3 icosahedral capsid protein</keyword>
<dbReference type="InterPro" id="IPR014759">
    <property type="entry name" value="Helicase_SF3_ssRNA_vir"/>
</dbReference>
<keyword evidence="12" id="KW-0808">Transferase</keyword>
<dbReference type="GO" id="GO:0017111">
    <property type="term" value="F:ribonucleoside triphosphate phosphatase activity"/>
    <property type="evidence" value="ECO:0007669"/>
    <property type="project" value="UniProtKB-EC"/>
</dbReference>
<evidence type="ECO:0000313" key="35">
    <source>
        <dbReference type="EMBL" id="ALR74727.1"/>
    </source>
</evidence>
<comment type="subcellular location">
    <subcellularLocation>
        <location evidence="1">Host cytoplasmic vesicle membrane</location>
        <topology evidence="1">Peripheral membrane protein</topology>
        <orientation evidence="1">Cytoplasmic side</orientation>
    </subcellularLocation>
    <subcellularLocation>
        <location evidence="2">Virion</location>
    </subcellularLocation>
</comment>
<dbReference type="GO" id="GO:0039618">
    <property type="term" value="C:T=pseudo3 icosahedral viral capsid"/>
    <property type="evidence" value="ECO:0007669"/>
    <property type="project" value="UniProtKB-KW"/>
</dbReference>
<evidence type="ECO:0000256" key="23">
    <source>
        <dbReference type="ARBA" id="ARBA00022953"/>
    </source>
</evidence>
<dbReference type="GO" id="GO:0006351">
    <property type="term" value="P:DNA-templated transcription"/>
    <property type="evidence" value="ECO:0007669"/>
    <property type="project" value="InterPro"/>
</dbReference>
<dbReference type="GO" id="GO:0005524">
    <property type="term" value="F:ATP binding"/>
    <property type="evidence" value="ECO:0007669"/>
    <property type="project" value="UniProtKB-KW"/>
</dbReference>
<dbReference type="GO" id="GO:0005198">
    <property type="term" value="F:structural molecule activity"/>
    <property type="evidence" value="ECO:0007669"/>
    <property type="project" value="InterPro"/>
</dbReference>
<evidence type="ECO:0000256" key="20">
    <source>
        <dbReference type="ARBA" id="ARBA00022840"/>
    </source>
</evidence>
<dbReference type="SUPFAM" id="SSF52540">
    <property type="entry name" value="P-loop containing nucleoside triphosphate hydrolases"/>
    <property type="match status" value="1"/>
</dbReference>
<dbReference type="Proteomes" id="UP000141386">
    <property type="component" value="Segment"/>
</dbReference>
<keyword evidence="18" id="KW-0347">Helicase</keyword>
<dbReference type="GO" id="GO:0006508">
    <property type="term" value="P:proteolysis"/>
    <property type="evidence" value="ECO:0007669"/>
    <property type="project" value="UniProtKB-KW"/>
</dbReference>
<dbReference type="GO" id="GO:0019062">
    <property type="term" value="P:virion attachment to host cell"/>
    <property type="evidence" value="ECO:0007669"/>
    <property type="project" value="UniProtKB-KW"/>
</dbReference>
<keyword evidence="7" id="KW-0191">Covalent protein-RNA linkage</keyword>
<keyword evidence="6" id="KW-1036">Host cytoplasmic vesicle</keyword>
<dbReference type="Gene3D" id="1.20.960.20">
    <property type="match status" value="1"/>
</dbReference>
<evidence type="ECO:0000256" key="4">
    <source>
        <dbReference type="ARBA" id="ARBA00022448"/>
    </source>
</evidence>
<dbReference type="SUPFAM" id="SSF56672">
    <property type="entry name" value="DNA/RNA polymerases"/>
    <property type="match status" value="1"/>
</dbReference>
<comment type="catalytic activity">
    <reaction evidence="30">
        <text>a ribonucleoside 5'-triphosphate + H2O = a ribonucleoside 5'-diphosphate + phosphate + H(+)</text>
        <dbReference type="Rhea" id="RHEA:23680"/>
        <dbReference type="ChEBI" id="CHEBI:15377"/>
        <dbReference type="ChEBI" id="CHEBI:15378"/>
        <dbReference type="ChEBI" id="CHEBI:43474"/>
        <dbReference type="ChEBI" id="CHEBI:57930"/>
        <dbReference type="ChEBI" id="CHEBI:61557"/>
        <dbReference type="EC" id="3.6.1.15"/>
    </reaction>
</comment>
<dbReference type="Gene3D" id="3.30.70.270">
    <property type="match status" value="2"/>
</dbReference>
<dbReference type="PROSITE" id="PS51218">
    <property type="entry name" value="SF3_HELICASE_2"/>
    <property type="match status" value="1"/>
</dbReference>
<dbReference type="PROSITE" id="PS51874">
    <property type="entry name" value="PCV_3C_PRO"/>
    <property type="match status" value="1"/>
</dbReference>
<keyword evidence="23" id="KW-0693">Viral RNA replication</keyword>
<evidence type="ECO:0000256" key="25">
    <source>
        <dbReference type="ARBA" id="ARBA00023065"/>
    </source>
</evidence>
<dbReference type="InterPro" id="IPR027417">
    <property type="entry name" value="P-loop_NTPase"/>
</dbReference>
<keyword evidence="9" id="KW-0167">Capsid protein</keyword>
<dbReference type="GO" id="GO:0034220">
    <property type="term" value="P:monoatomic ion transmembrane transport"/>
    <property type="evidence" value="ECO:0007669"/>
    <property type="project" value="UniProtKB-KW"/>
</dbReference>
<dbReference type="SUPFAM" id="SSF88633">
    <property type="entry name" value="Positive stranded ssRNA viruses"/>
    <property type="match status" value="3"/>
</dbReference>
<keyword evidence="17" id="KW-1161">Viral attachment to host cell</keyword>
<dbReference type="InterPro" id="IPR001676">
    <property type="entry name" value="Picornavirus_capsid"/>
</dbReference>
<dbReference type="GO" id="GO:0003724">
    <property type="term" value="F:RNA helicase activity"/>
    <property type="evidence" value="ECO:0007669"/>
    <property type="project" value="InterPro"/>
</dbReference>
<evidence type="ECO:0000259" key="32">
    <source>
        <dbReference type="PROSITE" id="PS50507"/>
    </source>
</evidence>
<dbReference type="InterPro" id="IPR003593">
    <property type="entry name" value="AAA+_ATPase"/>
</dbReference>
<evidence type="ECO:0000256" key="21">
    <source>
        <dbReference type="ARBA" id="ARBA00022844"/>
    </source>
</evidence>
<keyword evidence="16" id="KW-0378">Hydrolase</keyword>
<keyword evidence="28" id="KW-1160">Virus entry into host cell</keyword>
<dbReference type="GO" id="GO:0003723">
    <property type="term" value="F:RNA binding"/>
    <property type="evidence" value="ECO:0007669"/>
    <property type="project" value="InterPro"/>
</dbReference>
<dbReference type="Pfam" id="PF00073">
    <property type="entry name" value="Rhv"/>
    <property type="match status" value="1"/>
</dbReference>
<keyword evidence="21" id="KW-0946">Virion</keyword>
<keyword evidence="26" id="KW-0472">Membrane</keyword>
<dbReference type="PRINTS" id="PR00918">
    <property type="entry name" value="CALICVIRUSNS"/>
</dbReference>
<keyword evidence="15" id="KW-0547">Nucleotide-binding</keyword>
<evidence type="ECO:0000256" key="22">
    <source>
        <dbReference type="ARBA" id="ARBA00022870"/>
    </source>
</evidence>
<evidence type="ECO:0000256" key="2">
    <source>
        <dbReference type="ARBA" id="ARBA00004328"/>
    </source>
</evidence>
<evidence type="ECO:0000256" key="14">
    <source>
        <dbReference type="ARBA" id="ARBA00022706"/>
    </source>
</evidence>
<evidence type="ECO:0000256" key="29">
    <source>
        <dbReference type="ARBA" id="ARBA00023303"/>
    </source>
</evidence>
<feature type="compositionally biased region" description="Polar residues" evidence="31">
    <location>
        <begin position="484"/>
        <end position="508"/>
    </location>
</feature>
<evidence type="ECO:0000256" key="5">
    <source>
        <dbReference type="ARBA" id="ARBA00022484"/>
    </source>
</evidence>
<feature type="domain" description="SF3 helicase" evidence="33">
    <location>
        <begin position="1783"/>
        <end position="1951"/>
    </location>
</feature>
<feature type="domain" description="RdRp catalytic" evidence="32">
    <location>
        <begin position="2620"/>
        <end position="2741"/>
    </location>
</feature>
<feature type="region of interest" description="Disordered" evidence="31">
    <location>
        <begin position="484"/>
        <end position="537"/>
    </location>
</feature>
<evidence type="ECO:0000256" key="10">
    <source>
        <dbReference type="ARBA" id="ARBA00022581"/>
    </source>
</evidence>
<dbReference type="GO" id="GO:0004197">
    <property type="term" value="F:cysteine-type endopeptidase activity"/>
    <property type="evidence" value="ECO:0007669"/>
    <property type="project" value="InterPro"/>
</dbReference>
<keyword evidence="24" id="KW-1182">Viral ion channel</keyword>
<evidence type="ECO:0000256" key="8">
    <source>
        <dbReference type="ARBA" id="ARBA00022553"/>
    </source>
</evidence>
<evidence type="ECO:0000256" key="26">
    <source>
        <dbReference type="ARBA" id="ARBA00023136"/>
    </source>
</evidence>
<keyword evidence="13" id="KW-0548">Nucleotidyltransferase</keyword>
<evidence type="ECO:0000256" key="28">
    <source>
        <dbReference type="ARBA" id="ARBA00023296"/>
    </source>
</evidence>
<keyword evidence="8" id="KW-0597">Phosphoprotein</keyword>
<protein>
    <recommendedName>
        <fullName evidence="3">Genome polyprotein</fullName>
    </recommendedName>
</protein>
<evidence type="ECO:0000256" key="6">
    <source>
        <dbReference type="ARBA" id="ARBA00022488"/>
    </source>
</evidence>
<evidence type="ECO:0000256" key="27">
    <source>
        <dbReference type="ARBA" id="ARBA00023200"/>
    </source>
</evidence>
<dbReference type="CDD" id="cd00205">
    <property type="entry name" value="rhv_like"/>
    <property type="match status" value="2"/>
</dbReference>
<reference evidence="35 36" key="1">
    <citation type="journal article" date="2015" name="Virology">
        <title>A diarrheic chicken simultaneously co-infected with multiple picornaviruses: Complete genome analysis of avian picornaviruses representing up to six genera.</title>
        <authorList>
            <person name="Boros A."/>
            <person name="Pankovics P."/>
            <person name="Adonyi A."/>
            <person name="Fenyvesi H."/>
            <person name="Day J.M."/>
            <person name="Phan T.G."/>
            <person name="Delwart E."/>
            <person name="Reuter G."/>
        </authorList>
    </citation>
    <scope>NUCLEOTIDE SEQUENCE [LARGE SCALE GENOMIC DNA]</scope>
    <source>
        <strain evidence="35">Pf-CHK1/SiV</strain>
    </source>
</reference>
<evidence type="ECO:0000259" key="33">
    <source>
        <dbReference type="PROSITE" id="PS51218"/>
    </source>
</evidence>
<dbReference type="GO" id="GO:0015267">
    <property type="term" value="F:channel activity"/>
    <property type="evidence" value="ECO:0007669"/>
    <property type="project" value="UniProtKB-KW"/>
</dbReference>
<evidence type="ECO:0000256" key="24">
    <source>
        <dbReference type="ARBA" id="ARBA00023039"/>
    </source>
</evidence>
<dbReference type="InterPro" id="IPR000605">
    <property type="entry name" value="Helicase_SF3_ssDNA/RNA_vir"/>
</dbReference>
<name>A0A0U2LPY7_SIVA1</name>
<dbReference type="InterPro" id="IPR007094">
    <property type="entry name" value="RNA-dir_pol_PSvirus"/>
</dbReference>
<dbReference type="GO" id="GO:0044162">
    <property type="term" value="C:host cell cytoplasmic vesicle membrane"/>
    <property type="evidence" value="ECO:0007669"/>
    <property type="project" value="UniProtKB-SubCell"/>
</dbReference>
<keyword evidence="25" id="KW-0406">Ion transport</keyword>
<keyword evidence="22" id="KW-1043">Host membrane</keyword>
<proteinExistence type="predicted"/>
<keyword evidence="27" id="KW-1035">Host cytoplasm</keyword>
<keyword evidence="10" id="KW-0945">Host-virus interaction</keyword>
<dbReference type="SUPFAM" id="SSF50494">
    <property type="entry name" value="Trypsin-like serine proteases"/>
    <property type="match status" value="1"/>
</dbReference>
<feature type="domain" description="Peptidase C3" evidence="34">
    <location>
        <begin position="2199"/>
        <end position="2386"/>
    </location>
</feature>
<evidence type="ECO:0000256" key="17">
    <source>
        <dbReference type="ARBA" id="ARBA00022804"/>
    </source>
</evidence>
<evidence type="ECO:0000256" key="19">
    <source>
        <dbReference type="ARBA" id="ARBA00022807"/>
    </source>
</evidence>
<keyword evidence="11" id="KW-0645">Protease</keyword>
<keyword evidence="4" id="KW-0813">Transport</keyword>
<dbReference type="Gene3D" id="2.60.120.20">
    <property type="match status" value="3"/>
</dbReference>
<dbReference type="SMART" id="SM00382">
    <property type="entry name" value="AAA"/>
    <property type="match status" value="1"/>
</dbReference>
<organism evidence="35 36">
    <name type="scientific">sicinivirus A1</name>
    <dbReference type="NCBI Taxonomy" id="2773315"/>
    <lineage>
        <taxon>Viruses</taxon>
        <taxon>Riboviria</taxon>
        <taxon>Orthornavirae</taxon>
        <taxon>Pisuviricota</taxon>
        <taxon>Pisoniviricetes</taxon>
        <taxon>Picornavirales</taxon>
        <taxon>Picornaviridae</taxon>
        <taxon>Kodimesavirinae</taxon>
        <taxon>Sicinivirus</taxon>
        <taxon>Sicinivirus ahiberni</taxon>
        <taxon>Sicinivirus A</taxon>
    </lineage>
</organism>
<accession>A0A0U2LPY7</accession>
<evidence type="ECO:0000256" key="1">
    <source>
        <dbReference type="ARBA" id="ARBA00004295"/>
    </source>
</evidence>
<dbReference type="GO" id="GO:0046718">
    <property type="term" value="P:symbiont entry into host cell"/>
    <property type="evidence" value="ECO:0007669"/>
    <property type="project" value="UniProtKB-KW"/>
</dbReference>
<dbReference type="PROSITE" id="PS50507">
    <property type="entry name" value="RDRP_SSRNA_POS"/>
    <property type="match status" value="1"/>
</dbReference>
<dbReference type="EMBL" id="KT880665">
    <property type="protein sequence ID" value="ALR74727.1"/>
    <property type="molecule type" value="Genomic_RNA"/>
</dbReference>
<dbReference type="GO" id="GO:0039694">
    <property type="term" value="P:viral RNA genome replication"/>
    <property type="evidence" value="ECO:0007669"/>
    <property type="project" value="InterPro"/>
</dbReference>
<feature type="region of interest" description="Disordered" evidence="31">
    <location>
        <begin position="2175"/>
        <end position="2195"/>
    </location>
</feature>
<dbReference type="InterPro" id="IPR001205">
    <property type="entry name" value="RNA-dir_pol_C"/>
</dbReference>
<keyword evidence="19" id="KW-0788">Thiol protease</keyword>
<dbReference type="InterPro" id="IPR004004">
    <property type="entry name" value="Helic/Pol/Pept_Calicivir-typ"/>
</dbReference>
<evidence type="ECO:0000256" key="31">
    <source>
        <dbReference type="SAM" id="MobiDB-lite"/>
    </source>
</evidence>
<evidence type="ECO:0000256" key="15">
    <source>
        <dbReference type="ARBA" id="ARBA00022741"/>
    </source>
</evidence>
<evidence type="ECO:0000256" key="3">
    <source>
        <dbReference type="ARBA" id="ARBA00020107"/>
    </source>
</evidence>
<evidence type="ECO:0000256" key="16">
    <source>
        <dbReference type="ARBA" id="ARBA00022801"/>
    </source>
</evidence>